<name>A0ABN7S1R4_OIKDI</name>
<protein>
    <submittedName>
        <fullName evidence="1">Oidioi.mRNA.OKI2018_I69.PAR.g11167.t1.cds</fullName>
    </submittedName>
</protein>
<dbReference type="EMBL" id="OU015568">
    <property type="protein sequence ID" value="CAG5086293.1"/>
    <property type="molecule type" value="Genomic_DNA"/>
</dbReference>
<evidence type="ECO:0000313" key="2">
    <source>
        <dbReference type="Proteomes" id="UP001158576"/>
    </source>
</evidence>
<proteinExistence type="predicted"/>
<sequence length="83" mass="9595">MSSMSAENPDIIALLNKRDEKGETLQEIDDDILLKMANDEIEQLLKDLKDIDDHTEATRLEVQKIYRDIGNLTRGRMTHINLE</sequence>
<dbReference type="Proteomes" id="UP001158576">
    <property type="component" value="Chromosome PAR"/>
</dbReference>
<accession>A0ABN7S1R4</accession>
<keyword evidence="2" id="KW-1185">Reference proteome</keyword>
<evidence type="ECO:0000313" key="1">
    <source>
        <dbReference type="EMBL" id="CAG5086293.1"/>
    </source>
</evidence>
<organism evidence="1 2">
    <name type="scientific">Oikopleura dioica</name>
    <name type="common">Tunicate</name>
    <dbReference type="NCBI Taxonomy" id="34765"/>
    <lineage>
        <taxon>Eukaryota</taxon>
        <taxon>Metazoa</taxon>
        <taxon>Chordata</taxon>
        <taxon>Tunicata</taxon>
        <taxon>Appendicularia</taxon>
        <taxon>Copelata</taxon>
        <taxon>Oikopleuridae</taxon>
        <taxon>Oikopleura</taxon>
    </lineage>
</organism>
<reference evidence="1 2" key="1">
    <citation type="submission" date="2021-04" db="EMBL/GenBank/DDBJ databases">
        <authorList>
            <person name="Bliznina A."/>
        </authorList>
    </citation>
    <scope>NUCLEOTIDE SEQUENCE [LARGE SCALE GENOMIC DNA]</scope>
</reference>
<gene>
    <name evidence="1" type="ORF">OKIOD_LOCUS2725</name>
</gene>